<evidence type="ECO:0000313" key="4">
    <source>
        <dbReference type="EMBL" id="KAL2063546.1"/>
    </source>
</evidence>
<sequence>MRPTLSLPAGLTAVILLASTTTVSAHTWVEQVRKIASNGSFVGEPGFIRNYGPRIQGVNIDAVNSNLLPPNGRGNSFLASDLICKSNQLKGQQTKDYPTLSAAPSEHVALQYHDNGHVTLYDTNQGKPAGRGTVFVYGTTESQDTDTYLGIHRVWNAAGTGGDKRGKLLATRPYDDGRCFQVNRGSKVRQASIDYPTDKSEDILCQTDVQLPADAPTSGSYTLYWVWEWPTLDKDGKIAVNESYTSCMDISMTSQPIVAAGKFAAQKVVGLGANDAAIEAQLDNQFLVDPAAQPSLTSDNLPAGGATQLTKGVAPKTMSGAPAQVTSPDATSKATESTPKATVKPTTTPKVSLAPNQGFQTVTVTAKEIETVYITRDPSGSAPSASSTKSAKTTIQTLTSTVTVNPAPNSSAPPTPISNTAISTFSAVPMSSVIATGVPKPSPFLTPNNQVQGGNAAQAAAPVATSTNTSVPTRRRRFWRIDARSDEN</sequence>
<feature type="signal peptide" evidence="2">
    <location>
        <begin position="1"/>
        <end position="25"/>
    </location>
</feature>
<dbReference type="EMBL" id="JAZHXI010000015">
    <property type="protein sequence ID" value="KAL2063546.1"/>
    <property type="molecule type" value="Genomic_DNA"/>
</dbReference>
<evidence type="ECO:0000256" key="2">
    <source>
        <dbReference type="SAM" id="SignalP"/>
    </source>
</evidence>
<dbReference type="Pfam" id="PF24320">
    <property type="entry name" value="DUF7492"/>
    <property type="match status" value="1"/>
</dbReference>
<feature type="region of interest" description="Disordered" evidence="1">
    <location>
        <begin position="297"/>
        <end position="354"/>
    </location>
</feature>
<feature type="region of interest" description="Disordered" evidence="1">
    <location>
        <begin position="450"/>
        <end position="472"/>
    </location>
</feature>
<comment type="caution">
    <text evidence="4">The sequence shown here is derived from an EMBL/GenBank/DDBJ whole genome shotgun (WGS) entry which is preliminary data.</text>
</comment>
<keyword evidence="2" id="KW-0732">Signal</keyword>
<protein>
    <recommendedName>
        <fullName evidence="3">DUF7492 domain-containing protein</fullName>
    </recommendedName>
</protein>
<gene>
    <name evidence="4" type="ORF">VTL71DRAFT_5351</name>
</gene>
<feature type="domain" description="DUF7492" evidence="3">
    <location>
        <begin position="23"/>
        <end position="261"/>
    </location>
</feature>
<evidence type="ECO:0000313" key="5">
    <source>
        <dbReference type="Proteomes" id="UP001595075"/>
    </source>
</evidence>
<dbReference type="InterPro" id="IPR055915">
    <property type="entry name" value="DUF7492"/>
</dbReference>
<proteinExistence type="predicted"/>
<dbReference type="Proteomes" id="UP001595075">
    <property type="component" value="Unassembled WGS sequence"/>
</dbReference>
<feature type="chain" id="PRO_5046382095" description="DUF7492 domain-containing protein" evidence="2">
    <location>
        <begin position="26"/>
        <end position="488"/>
    </location>
</feature>
<feature type="compositionally biased region" description="Low complexity" evidence="1">
    <location>
        <begin position="338"/>
        <end position="351"/>
    </location>
</feature>
<evidence type="ECO:0000259" key="3">
    <source>
        <dbReference type="Pfam" id="PF24320"/>
    </source>
</evidence>
<name>A0ABR4C1Z9_9HELO</name>
<feature type="compositionally biased region" description="Polar residues" evidence="1">
    <location>
        <begin position="324"/>
        <end position="337"/>
    </location>
</feature>
<accession>A0ABR4C1Z9</accession>
<reference evidence="4 5" key="1">
    <citation type="journal article" date="2024" name="Commun. Biol.">
        <title>Comparative genomic analysis of thermophilic fungi reveals convergent evolutionary adaptations and gene losses.</title>
        <authorList>
            <person name="Steindorff A.S."/>
            <person name="Aguilar-Pontes M.V."/>
            <person name="Robinson A.J."/>
            <person name="Andreopoulos B."/>
            <person name="LaButti K."/>
            <person name="Kuo A."/>
            <person name="Mondo S."/>
            <person name="Riley R."/>
            <person name="Otillar R."/>
            <person name="Haridas S."/>
            <person name="Lipzen A."/>
            <person name="Grimwood J."/>
            <person name="Schmutz J."/>
            <person name="Clum A."/>
            <person name="Reid I.D."/>
            <person name="Moisan M.C."/>
            <person name="Butler G."/>
            <person name="Nguyen T.T.M."/>
            <person name="Dewar K."/>
            <person name="Conant G."/>
            <person name="Drula E."/>
            <person name="Henrissat B."/>
            <person name="Hansel C."/>
            <person name="Singer S."/>
            <person name="Hutchinson M.I."/>
            <person name="de Vries R.P."/>
            <person name="Natvig D.O."/>
            <person name="Powell A.J."/>
            <person name="Tsang A."/>
            <person name="Grigoriev I.V."/>
        </authorList>
    </citation>
    <scope>NUCLEOTIDE SEQUENCE [LARGE SCALE GENOMIC DNA]</scope>
    <source>
        <strain evidence="4 5">CBS 494.80</strain>
    </source>
</reference>
<organism evidence="4 5">
    <name type="scientific">Oculimacula yallundae</name>
    <dbReference type="NCBI Taxonomy" id="86028"/>
    <lineage>
        <taxon>Eukaryota</taxon>
        <taxon>Fungi</taxon>
        <taxon>Dikarya</taxon>
        <taxon>Ascomycota</taxon>
        <taxon>Pezizomycotina</taxon>
        <taxon>Leotiomycetes</taxon>
        <taxon>Helotiales</taxon>
        <taxon>Ploettnerulaceae</taxon>
        <taxon>Oculimacula</taxon>
    </lineage>
</organism>
<keyword evidence="5" id="KW-1185">Reference proteome</keyword>
<evidence type="ECO:0000256" key="1">
    <source>
        <dbReference type="SAM" id="MobiDB-lite"/>
    </source>
</evidence>
<feature type="compositionally biased region" description="Low complexity" evidence="1">
    <location>
        <begin position="450"/>
        <end position="464"/>
    </location>
</feature>